<name>A0A409WIM4_9AGAR</name>
<keyword evidence="3" id="KW-1185">Reference proteome</keyword>
<dbReference type="Proteomes" id="UP000284706">
    <property type="component" value="Unassembled WGS sequence"/>
</dbReference>
<feature type="domain" description="F-box" evidence="1">
    <location>
        <begin position="4"/>
        <end position="50"/>
    </location>
</feature>
<dbReference type="InterPro" id="IPR036047">
    <property type="entry name" value="F-box-like_dom_sf"/>
</dbReference>
<dbReference type="OrthoDB" id="2788229at2759"/>
<comment type="caution">
    <text evidence="2">The sequence shown here is derived from an EMBL/GenBank/DDBJ whole genome shotgun (WGS) entry which is preliminary data.</text>
</comment>
<proteinExistence type="predicted"/>
<dbReference type="InParanoid" id="A0A409WIM4"/>
<dbReference type="InterPro" id="IPR001810">
    <property type="entry name" value="F-box_dom"/>
</dbReference>
<accession>A0A409WIM4</accession>
<dbReference type="SUPFAM" id="SSF81383">
    <property type="entry name" value="F-box domain"/>
    <property type="match status" value="1"/>
</dbReference>
<reference evidence="2 3" key="1">
    <citation type="journal article" date="2018" name="Evol. Lett.">
        <title>Horizontal gene cluster transfer increased hallucinogenic mushroom diversity.</title>
        <authorList>
            <person name="Reynolds H.T."/>
            <person name="Vijayakumar V."/>
            <person name="Gluck-Thaler E."/>
            <person name="Korotkin H.B."/>
            <person name="Matheny P.B."/>
            <person name="Slot J.C."/>
        </authorList>
    </citation>
    <scope>NUCLEOTIDE SEQUENCE [LARGE SCALE GENOMIC DNA]</scope>
    <source>
        <strain evidence="2 3">SRW20</strain>
    </source>
</reference>
<sequence>MQPQIPAELLDHIFSYLGEESDLTSLRACAAVSEHLSHLAEPHLYHRLVLTNSEDSKRCLEFTPNEILDIFLAHPHLATYVRSVKLSLASRRRVSHSDSGLVLVLPLLQHTESVELEYRTSTVGLLSWESLSEEFRNAILLLLLQSTIREVGVYDINNFPLQIFDGPLSLTGLSFSGELFYAGVDLSHLGPARSQLKSLSLFTLHGVPMEPIVWLCDSRTSPDLSQLTFLKAPITCDIDFRILPYILSACAKSLEVLEITAWPEAVNQLYEIQESRDSPLLSDKQDILPIFSSQPTSLELVMGRPSSPGYKEFLLSIPSPFTLSCLSSLKHLKLELTVEIDVHGLRARGQSNPVWWPSGHYSVPFGWLQMVLDDLSGIRRAPLCDPCIAPATLELLTLALSFDLMLDMLSEVSWVPLATALSSFSSAMPSLKKIVIEIGRRPDKRAAHHLRHRPESEKEKDMIVEVLEQDEHLRTLIEGGLLCIVRHAPKDYTLLPFSSPPQECVEKGVRPPYLLIPAE</sequence>
<dbReference type="Pfam" id="PF12937">
    <property type="entry name" value="F-box-like"/>
    <property type="match status" value="1"/>
</dbReference>
<dbReference type="EMBL" id="NHYE01005053">
    <property type="protein sequence ID" value="PPQ78378.1"/>
    <property type="molecule type" value="Genomic_DNA"/>
</dbReference>
<evidence type="ECO:0000313" key="3">
    <source>
        <dbReference type="Proteomes" id="UP000284706"/>
    </source>
</evidence>
<evidence type="ECO:0000313" key="2">
    <source>
        <dbReference type="EMBL" id="PPQ78378.1"/>
    </source>
</evidence>
<evidence type="ECO:0000259" key="1">
    <source>
        <dbReference type="Pfam" id="PF12937"/>
    </source>
</evidence>
<dbReference type="AlphaFoldDB" id="A0A409WIM4"/>
<organism evidence="2 3">
    <name type="scientific">Gymnopilus dilepis</name>
    <dbReference type="NCBI Taxonomy" id="231916"/>
    <lineage>
        <taxon>Eukaryota</taxon>
        <taxon>Fungi</taxon>
        <taxon>Dikarya</taxon>
        <taxon>Basidiomycota</taxon>
        <taxon>Agaricomycotina</taxon>
        <taxon>Agaricomycetes</taxon>
        <taxon>Agaricomycetidae</taxon>
        <taxon>Agaricales</taxon>
        <taxon>Agaricineae</taxon>
        <taxon>Hymenogastraceae</taxon>
        <taxon>Gymnopilus</taxon>
    </lineage>
</organism>
<gene>
    <name evidence="2" type="ORF">CVT26_007762</name>
</gene>
<protein>
    <recommendedName>
        <fullName evidence="1">F-box domain-containing protein</fullName>
    </recommendedName>
</protein>